<evidence type="ECO:0000313" key="3">
    <source>
        <dbReference type="Proteomes" id="UP001500622"/>
    </source>
</evidence>
<dbReference type="Pfam" id="PF02627">
    <property type="entry name" value="CMD"/>
    <property type="match status" value="1"/>
</dbReference>
<dbReference type="InterPro" id="IPR052512">
    <property type="entry name" value="4CMD/NDH-1_regulator"/>
</dbReference>
<comment type="caution">
    <text evidence="2">The sequence shown here is derived from an EMBL/GenBank/DDBJ whole genome shotgun (WGS) entry which is preliminary data.</text>
</comment>
<name>A0ABP8LJW8_9MICO</name>
<proteinExistence type="predicted"/>
<dbReference type="InterPro" id="IPR029032">
    <property type="entry name" value="AhpD-like"/>
</dbReference>
<reference evidence="3" key="1">
    <citation type="journal article" date="2019" name="Int. J. Syst. Evol. Microbiol.">
        <title>The Global Catalogue of Microorganisms (GCM) 10K type strain sequencing project: providing services to taxonomists for standard genome sequencing and annotation.</title>
        <authorList>
            <consortium name="The Broad Institute Genomics Platform"/>
            <consortium name="The Broad Institute Genome Sequencing Center for Infectious Disease"/>
            <person name="Wu L."/>
            <person name="Ma J."/>
        </authorList>
    </citation>
    <scope>NUCLEOTIDE SEQUENCE [LARGE SCALE GENOMIC DNA]</scope>
    <source>
        <strain evidence="3">JCM 17810</strain>
    </source>
</reference>
<dbReference type="PANTHER" id="PTHR33570:SF2">
    <property type="entry name" value="CARBOXYMUCONOLACTONE DECARBOXYLASE-LIKE DOMAIN-CONTAINING PROTEIN"/>
    <property type="match status" value="1"/>
</dbReference>
<evidence type="ECO:0000313" key="2">
    <source>
        <dbReference type="EMBL" id="GAA4431134.1"/>
    </source>
</evidence>
<sequence length="137" mass="15163">MVVHDELYEIGIRQRRHMFGPAGAEDQVEHTSDLNDKLQDFVTRTCFGDIWQRAGLSITDRSKVTFAMLVAAGHTHEMRVHVRGALENGVSPVELREIALHSVLYCGIPAANEGLRALDEVFAEKNVGPLLDGEAAR</sequence>
<dbReference type="SUPFAM" id="SSF69118">
    <property type="entry name" value="AhpD-like"/>
    <property type="match status" value="1"/>
</dbReference>
<dbReference type="RefSeq" id="WP_345217965.1">
    <property type="nucleotide sequence ID" value="NZ_BAABGN010000013.1"/>
</dbReference>
<dbReference type="Gene3D" id="1.20.1290.10">
    <property type="entry name" value="AhpD-like"/>
    <property type="match status" value="1"/>
</dbReference>
<dbReference type="InterPro" id="IPR003779">
    <property type="entry name" value="CMD-like"/>
</dbReference>
<gene>
    <name evidence="2" type="primary">pcaC</name>
    <name evidence="2" type="ORF">GCM10023169_35360</name>
</gene>
<evidence type="ECO:0000259" key="1">
    <source>
        <dbReference type="Pfam" id="PF02627"/>
    </source>
</evidence>
<organism evidence="2 3">
    <name type="scientific">Georgenia halophila</name>
    <dbReference type="NCBI Taxonomy" id="620889"/>
    <lineage>
        <taxon>Bacteria</taxon>
        <taxon>Bacillati</taxon>
        <taxon>Actinomycetota</taxon>
        <taxon>Actinomycetes</taxon>
        <taxon>Micrococcales</taxon>
        <taxon>Bogoriellaceae</taxon>
        <taxon>Georgenia</taxon>
    </lineage>
</organism>
<dbReference type="EMBL" id="BAABGN010000013">
    <property type="protein sequence ID" value="GAA4431134.1"/>
    <property type="molecule type" value="Genomic_DNA"/>
</dbReference>
<protein>
    <submittedName>
        <fullName evidence="2">4-carboxymuconolactone decarboxylase</fullName>
    </submittedName>
</protein>
<keyword evidence="3" id="KW-1185">Reference proteome</keyword>
<dbReference type="Proteomes" id="UP001500622">
    <property type="component" value="Unassembled WGS sequence"/>
</dbReference>
<feature type="domain" description="Carboxymuconolactone decarboxylase-like" evidence="1">
    <location>
        <begin position="37"/>
        <end position="120"/>
    </location>
</feature>
<accession>A0ABP8LJW8</accession>
<dbReference type="PANTHER" id="PTHR33570">
    <property type="entry name" value="4-CARBOXYMUCONOLACTONE DECARBOXYLASE FAMILY PROTEIN"/>
    <property type="match status" value="1"/>
</dbReference>